<dbReference type="EMBL" id="FMVW01000006">
    <property type="protein sequence ID" value="SCZ40818.1"/>
    <property type="molecule type" value="Genomic_DNA"/>
</dbReference>
<feature type="domain" description="Peptidase M20 dimerisation" evidence="10">
    <location>
        <begin position="170"/>
        <end position="269"/>
    </location>
</feature>
<keyword evidence="3" id="KW-0963">Cytoplasm</keyword>
<evidence type="ECO:0000259" key="10">
    <source>
        <dbReference type="Pfam" id="PF07687"/>
    </source>
</evidence>
<dbReference type="Pfam" id="PF01546">
    <property type="entry name" value="Peptidase_M20"/>
    <property type="match status" value="1"/>
</dbReference>
<proteinExistence type="inferred from homology"/>
<dbReference type="PANTHER" id="PTHR43808:SF31">
    <property type="entry name" value="N-ACETYL-L-CITRULLINE DEACETYLASE"/>
    <property type="match status" value="1"/>
</dbReference>
<dbReference type="InterPro" id="IPR010169">
    <property type="entry name" value="AcOrn-deacetyl"/>
</dbReference>
<dbReference type="Pfam" id="PF07687">
    <property type="entry name" value="M20_dimer"/>
    <property type="match status" value="1"/>
</dbReference>
<dbReference type="NCBIfam" id="NF005710">
    <property type="entry name" value="PRK07522.1"/>
    <property type="match status" value="1"/>
</dbReference>
<dbReference type="SUPFAM" id="SSF55031">
    <property type="entry name" value="Bacterial exopeptidase dimerisation domain"/>
    <property type="match status" value="1"/>
</dbReference>
<dbReference type="InterPro" id="IPR001261">
    <property type="entry name" value="ArgE/DapE_CS"/>
</dbReference>
<dbReference type="InterPro" id="IPR002933">
    <property type="entry name" value="Peptidase_M20"/>
</dbReference>
<evidence type="ECO:0000256" key="7">
    <source>
        <dbReference type="ARBA" id="ARBA00022801"/>
    </source>
</evidence>
<evidence type="ECO:0000256" key="2">
    <source>
        <dbReference type="ARBA" id="ARBA00005691"/>
    </source>
</evidence>
<evidence type="ECO:0000313" key="12">
    <source>
        <dbReference type="Proteomes" id="UP000199347"/>
    </source>
</evidence>
<evidence type="ECO:0000256" key="3">
    <source>
        <dbReference type="ARBA" id="ARBA00022490"/>
    </source>
</evidence>
<evidence type="ECO:0000256" key="8">
    <source>
        <dbReference type="ARBA" id="ARBA00022833"/>
    </source>
</evidence>
<dbReference type="CDD" id="cd03894">
    <property type="entry name" value="M20_ArgE"/>
    <property type="match status" value="1"/>
</dbReference>
<dbReference type="InterPro" id="IPR050072">
    <property type="entry name" value="Peptidase_M20A"/>
</dbReference>
<keyword evidence="12" id="KW-1185">Reference proteome</keyword>
<protein>
    <submittedName>
        <fullName evidence="11">Acetylornithine deacetylase</fullName>
    </submittedName>
</protein>
<evidence type="ECO:0000256" key="4">
    <source>
        <dbReference type="ARBA" id="ARBA00022571"/>
    </source>
</evidence>
<dbReference type="NCBIfam" id="TIGR01892">
    <property type="entry name" value="AcOrn-deacetyl"/>
    <property type="match status" value="1"/>
</dbReference>
<accession>A0A1G5NV49</accession>
<dbReference type="GO" id="GO:0008777">
    <property type="term" value="F:acetylornithine deacetylase activity"/>
    <property type="evidence" value="ECO:0007669"/>
    <property type="project" value="TreeGrafter"/>
</dbReference>
<evidence type="ECO:0000256" key="1">
    <source>
        <dbReference type="ARBA" id="ARBA00001947"/>
    </source>
</evidence>
<dbReference type="PROSITE" id="PS00759">
    <property type="entry name" value="ARGE_DAPE_CPG2_2"/>
    <property type="match status" value="1"/>
</dbReference>
<comment type="cofactor">
    <cofactor evidence="1">
        <name>Zn(2+)</name>
        <dbReference type="ChEBI" id="CHEBI:29105"/>
    </cofactor>
</comment>
<dbReference type="GO" id="GO:0046872">
    <property type="term" value="F:metal ion binding"/>
    <property type="evidence" value="ECO:0007669"/>
    <property type="project" value="UniProtKB-KW"/>
</dbReference>
<dbReference type="RefSeq" id="WP_092813958.1">
    <property type="nucleotide sequence ID" value="NZ_FMVW01000006.1"/>
</dbReference>
<name>A0A1G5NV49_AFIMA</name>
<evidence type="ECO:0000256" key="6">
    <source>
        <dbReference type="ARBA" id="ARBA00022723"/>
    </source>
</evidence>
<dbReference type="Gene3D" id="3.40.630.10">
    <property type="entry name" value="Zn peptidases"/>
    <property type="match status" value="1"/>
</dbReference>
<comment type="similarity">
    <text evidence="2">Belongs to the peptidase M20A family. ArgE subfamily.</text>
</comment>
<keyword evidence="6" id="KW-0479">Metal-binding</keyword>
<reference evidence="11 12" key="1">
    <citation type="submission" date="2016-10" db="EMBL/GenBank/DDBJ databases">
        <authorList>
            <person name="de Groot N.N."/>
        </authorList>
    </citation>
    <scope>NUCLEOTIDE SEQUENCE [LARGE SCALE GENOMIC DNA]</scope>
    <source>
        <strain evidence="11 12">DSM 2698</strain>
    </source>
</reference>
<organism evidence="11 12">
    <name type="scientific">Afifella marina DSM 2698</name>
    <dbReference type="NCBI Taxonomy" id="1120955"/>
    <lineage>
        <taxon>Bacteria</taxon>
        <taxon>Pseudomonadati</taxon>
        <taxon>Pseudomonadota</taxon>
        <taxon>Alphaproteobacteria</taxon>
        <taxon>Hyphomicrobiales</taxon>
        <taxon>Afifellaceae</taxon>
        <taxon>Afifella</taxon>
    </lineage>
</organism>
<evidence type="ECO:0000256" key="5">
    <source>
        <dbReference type="ARBA" id="ARBA00022605"/>
    </source>
</evidence>
<dbReference type="SUPFAM" id="SSF53187">
    <property type="entry name" value="Zn-dependent exopeptidases"/>
    <property type="match status" value="1"/>
</dbReference>
<keyword evidence="8" id="KW-0862">Zinc</keyword>
<keyword evidence="4" id="KW-0055">Arginine biosynthesis</keyword>
<gene>
    <name evidence="11" type="ORF">SAMN03080610_02658</name>
</gene>
<keyword evidence="9" id="KW-0170">Cobalt</keyword>
<evidence type="ECO:0000313" key="11">
    <source>
        <dbReference type="EMBL" id="SCZ40818.1"/>
    </source>
</evidence>
<keyword evidence="7" id="KW-0378">Hydrolase</keyword>
<dbReference type="AlphaFoldDB" id="A0A1G5NV49"/>
<dbReference type="OrthoDB" id="9809784at2"/>
<dbReference type="STRING" id="1120955.SAMN03080610_02658"/>
<dbReference type="PANTHER" id="PTHR43808">
    <property type="entry name" value="ACETYLORNITHINE DEACETYLASE"/>
    <property type="match status" value="1"/>
</dbReference>
<evidence type="ECO:0000256" key="9">
    <source>
        <dbReference type="ARBA" id="ARBA00023285"/>
    </source>
</evidence>
<dbReference type="Proteomes" id="UP000199347">
    <property type="component" value="Unassembled WGS sequence"/>
</dbReference>
<dbReference type="InterPro" id="IPR011650">
    <property type="entry name" value="Peptidase_M20_dimer"/>
</dbReference>
<sequence length="382" mass="39953">MSAERMLSALVAFRSVVGTRNGALVDYIRDYLASYDIGSAVISGPEGDRFNLFATIGPKHVPGYILSGHVDVVPANETGWACDPFRLRNVEDRLVGRGAVDMKGFVAAVLSAVPALAALELKQPIHIALSYDEEAGCRGVPHLISKLPTLCAPPLGCIVGEPSGLKPVLRHKGKAAIRIRAQGVAGHSSRPDLGQNAIHALLPALKAVADEAAIQEERGPRDPHFAPPYSTLQIGVVSGGEALNIIPSHAEADIEARAVPGLDPLGLLQGALEEVEASEALAAEIIASYPALSLDEDHPLATLASELSGHALVEAVSYGTEAGLFQAAGVPSIVCGPGDISRAHKPEEYITVDELNEARAMVLRLGRRLAAGATSEDVAQAF</sequence>
<dbReference type="Gene3D" id="3.30.70.360">
    <property type="match status" value="1"/>
</dbReference>
<dbReference type="GO" id="GO:0006526">
    <property type="term" value="P:L-arginine biosynthetic process"/>
    <property type="evidence" value="ECO:0007669"/>
    <property type="project" value="UniProtKB-KW"/>
</dbReference>
<keyword evidence="5" id="KW-0028">Amino-acid biosynthesis</keyword>
<dbReference type="InterPro" id="IPR036264">
    <property type="entry name" value="Bact_exopeptidase_dim_dom"/>
</dbReference>